<comment type="caution">
    <text evidence="1">The sequence shown here is derived from an EMBL/GenBank/DDBJ whole genome shotgun (WGS) entry which is preliminary data.</text>
</comment>
<reference evidence="1 2" key="1">
    <citation type="submission" date="2019-05" db="EMBL/GenBank/DDBJ databases">
        <title>Another draft genome of Portunus trituberculatus and its Hox gene families provides insights of decapod evolution.</title>
        <authorList>
            <person name="Jeong J.-H."/>
            <person name="Song I."/>
            <person name="Kim S."/>
            <person name="Choi T."/>
            <person name="Kim D."/>
            <person name="Ryu S."/>
            <person name="Kim W."/>
        </authorList>
    </citation>
    <scope>NUCLEOTIDE SEQUENCE [LARGE SCALE GENOMIC DNA]</scope>
    <source>
        <tissue evidence="1">Muscle</tissue>
    </source>
</reference>
<dbReference type="EMBL" id="VSRR010014303">
    <property type="protein sequence ID" value="MPC56851.1"/>
    <property type="molecule type" value="Genomic_DNA"/>
</dbReference>
<proteinExistence type="predicted"/>
<evidence type="ECO:0000313" key="1">
    <source>
        <dbReference type="EMBL" id="MPC56851.1"/>
    </source>
</evidence>
<evidence type="ECO:0000313" key="2">
    <source>
        <dbReference type="Proteomes" id="UP000324222"/>
    </source>
</evidence>
<name>A0A5B7G9Z6_PORTR</name>
<dbReference type="Proteomes" id="UP000324222">
    <property type="component" value="Unassembled WGS sequence"/>
</dbReference>
<sequence>MKGVCVKARSVLPIQLASVYKGKEAKSVRCKVSFLTRRSSFGWGEGGSHSMAVTAGRSEVKLIVTRQVIKSRLYVNVSRCDALCRAPRGAV</sequence>
<gene>
    <name evidence="1" type="ORF">E2C01_050817</name>
</gene>
<protein>
    <submittedName>
        <fullName evidence="1">Uncharacterized protein</fullName>
    </submittedName>
</protein>
<organism evidence="1 2">
    <name type="scientific">Portunus trituberculatus</name>
    <name type="common">Swimming crab</name>
    <name type="synonym">Neptunus trituberculatus</name>
    <dbReference type="NCBI Taxonomy" id="210409"/>
    <lineage>
        <taxon>Eukaryota</taxon>
        <taxon>Metazoa</taxon>
        <taxon>Ecdysozoa</taxon>
        <taxon>Arthropoda</taxon>
        <taxon>Crustacea</taxon>
        <taxon>Multicrustacea</taxon>
        <taxon>Malacostraca</taxon>
        <taxon>Eumalacostraca</taxon>
        <taxon>Eucarida</taxon>
        <taxon>Decapoda</taxon>
        <taxon>Pleocyemata</taxon>
        <taxon>Brachyura</taxon>
        <taxon>Eubrachyura</taxon>
        <taxon>Portunoidea</taxon>
        <taxon>Portunidae</taxon>
        <taxon>Portuninae</taxon>
        <taxon>Portunus</taxon>
    </lineage>
</organism>
<accession>A0A5B7G9Z6</accession>
<dbReference type="AlphaFoldDB" id="A0A5B7G9Z6"/>
<keyword evidence="2" id="KW-1185">Reference proteome</keyword>